<comment type="caution">
    <text evidence="1">The sequence shown here is derived from an EMBL/GenBank/DDBJ whole genome shotgun (WGS) entry which is preliminary data.</text>
</comment>
<dbReference type="Gene3D" id="2.60.200.20">
    <property type="match status" value="1"/>
</dbReference>
<accession>A0A3R5Y704</accession>
<evidence type="ECO:0000313" key="2">
    <source>
        <dbReference type="Proteomes" id="UP000283785"/>
    </source>
</evidence>
<dbReference type="AlphaFoldDB" id="A0A3R5Y704"/>
<dbReference type="CDD" id="cd00060">
    <property type="entry name" value="FHA"/>
    <property type="match status" value="1"/>
</dbReference>
<dbReference type="SUPFAM" id="SSF49879">
    <property type="entry name" value="SMAD/FHA domain"/>
    <property type="match status" value="1"/>
</dbReference>
<proteinExistence type="predicted"/>
<dbReference type="RefSeq" id="WP_118064962.1">
    <property type="nucleotide sequence ID" value="NZ_JAHRGB010000043.1"/>
</dbReference>
<dbReference type="PROSITE" id="PS50006">
    <property type="entry name" value="FHA_DOMAIN"/>
    <property type="match status" value="1"/>
</dbReference>
<sequence>MLEVIIGKEGTQRFAINGSRVSRQHAKITVTDSGQWILEDLNSTNGTYIINENDELVQIKRVNITEFTRIVLADQTSMGFTFYAHHVLEEDPKNYQQEFRYVLEIHDKAIREKTEIDAKLQKKNMMKFLPGFISAMIGLVLTLLLPLHQKVYGVAVTAVFTTILQAFINIYIGKDSKLKNFNSKYSGKLICPCCAKPLSEIEFKNQMCSRCKAHA</sequence>
<name>A0A3R5Y704_9BACT</name>
<protein>
    <submittedName>
        <fullName evidence="1">FHA domain-containing protein</fullName>
    </submittedName>
</protein>
<dbReference type="EMBL" id="QSAG01000014">
    <property type="protein sequence ID" value="RGW42628.1"/>
    <property type="molecule type" value="Genomic_DNA"/>
</dbReference>
<gene>
    <name evidence="1" type="ORF">DWV76_08645</name>
</gene>
<evidence type="ECO:0000313" key="1">
    <source>
        <dbReference type="EMBL" id="RGW42628.1"/>
    </source>
</evidence>
<dbReference type="SMART" id="SM00240">
    <property type="entry name" value="FHA"/>
    <property type="match status" value="1"/>
</dbReference>
<dbReference type="InterPro" id="IPR000253">
    <property type="entry name" value="FHA_dom"/>
</dbReference>
<dbReference type="Pfam" id="PF00498">
    <property type="entry name" value="FHA"/>
    <property type="match status" value="1"/>
</dbReference>
<organism evidence="1 2">
    <name type="scientific">Segatella copri</name>
    <dbReference type="NCBI Taxonomy" id="165179"/>
    <lineage>
        <taxon>Bacteria</taxon>
        <taxon>Pseudomonadati</taxon>
        <taxon>Bacteroidota</taxon>
        <taxon>Bacteroidia</taxon>
        <taxon>Bacteroidales</taxon>
        <taxon>Prevotellaceae</taxon>
        <taxon>Segatella</taxon>
    </lineage>
</organism>
<dbReference type="Proteomes" id="UP000283785">
    <property type="component" value="Unassembled WGS sequence"/>
</dbReference>
<dbReference type="InterPro" id="IPR008984">
    <property type="entry name" value="SMAD_FHA_dom_sf"/>
</dbReference>
<reference evidence="1 2" key="1">
    <citation type="submission" date="2018-08" db="EMBL/GenBank/DDBJ databases">
        <title>A genome reference for cultivated species of the human gut microbiota.</title>
        <authorList>
            <person name="Zou Y."/>
            <person name="Xue W."/>
            <person name="Luo G."/>
        </authorList>
    </citation>
    <scope>NUCLEOTIDE SEQUENCE [LARGE SCALE GENOMIC DNA]</scope>
    <source>
        <strain evidence="1 2">AF12-50</strain>
    </source>
</reference>